<evidence type="ECO:0000256" key="1">
    <source>
        <dbReference type="ARBA" id="ARBA00006274"/>
    </source>
</evidence>
<comment type="similarity">
    <text evidence="1">Belongs to the aldolase class II family. Adducin subfamily.</text>
</comment>
<dbReference type="EMBL" id="CALNXK010000021">
    <property type="protein sequence ID" value="CAH3108498.1"/>
    <property type="molecule type" value="Genomic_DNA"/>
</dbReference>
<evidence type="ECO:0000313" key="3">
    <source>
        <dbReference type="EMBL" id="CAH3108498.1"/>
    </source>
</evidence>
<name>A0ABN8NI38_9CNID</name>
<accession>A0ABN8NI38</accession>
<protein>
    <recommendedName>
        <fullName evidence="2">Class II aldolase/adducin N-terminal domain-containing protein</fullName>
    </recommendedName>
</protein>
<dbReference type="Gene3D" id="3.40.225.10">
    <property type="entry name" value="Class II aldolase/adducin N-terminal domain"/>
    <property type="match status" value="1"/>
</dbReference>
<evidence type="ECO:0000259" key="2">
    <source>
        <dbReference type="SMART" id="SM01007"/>
    </source>
</evidence>
<dbReference type="SMART" id="SM01007">
    <property type="entry name" value="Aldolase_II"/>
    <property type="match status" value="1"/>
</dbReference>
<organism evidence="3 4">
    <name type="scientific">Porites lobata</name>
    <dbReference type="NCBI Taxonomy" id="104759"/>
    <lineage>
        <taxon>Eukaryota</taxon>
        <taxon>Metazoa</taxon>
        <taxon>Cnidaria</taxon>
        <taxon>Anthozoa</taxon>
        <taxon>Hexacorallia</taxon>
        <taxon>Scleractinia</taxon>
        <taxon>Fungiina</taxon>
        <taxon>Poritidae</taxon>
        <taxon>Porites</taxon>
    </lineage>
</organism>
<dbReference type="InterPro" id="IPR051017">
    <property type="entry name" value="Aldolase-II_Adducin_sf"/>
</dbReference>
<keyword evidence="4" id="KW-1185">Reference proteome</keyword>
<reference evidence="3 4" key="1">
    <citation type="submission" date="2022-05" db="EMBL/GenBank/DDBJ databases">
        <authorList>
            <consortium name="Genoscope - CEA"/>
            <person name="William W."/>
        </authorList>
    </citation>
    <scope>NUCLEOTIDE SEQUENCE [LARGE SCALE GENOMIC DNA]</scope>
</reference>
<comment type="caution">
    <text evidence="3">The sequence shown here is derived from an EMBL/GenBank/DDBJ whole genome shotgun (WGS) entry which is preliminary data.</text>
</comment>
<dbReference type="PANTHER" id="PTHR10672">
    <property type="entry name" value="ADDUCIN"/>
    <property type="match status" value="1"/>
</dbReference>
<sequence>MRAAAARLPLQPSRFVSRLLKAEFIPGKVSCLRARRLHTVSKTDVLVEDAKRENWRRRVDLAACYRGFEKFGLHEGVCNHLSMMAPAADGRGQVMLLIPYGLHWSEVRASSFVGLNERSEVVEGDGKAEISAATIHLGVHNARPDAVCVFHLHPPYCTAIGSLKNPELRMCHQNSCRFYNCIAYDRDYSGHSHDDEEGMRIGRQLGDKSLLFMCNHGVLVVAETAAKAFDDIYYLERACMTQVLALSTGEALFELPEELVSQVHEQFHKENDVAKMNFSGAHFESVKRILAKENPDFME</sequence>
<dbReference type="InterPro" id="IPR036409">
    <property type="entry name" value="Aldolase_II/adducin_N_sf"/>
</dbReference>
<dbReference type="Proteomes" id="UP001159405">
    <property type="component" value="Unassembled WGS sequence"/>
</dbReference>
<evidence type="ECO:0000313" key="4">
    <source>
        <dbReference type="Proteomes" id="UP001159405"/>
    </source>
</evidence>
<proteinExistence type="inferred from homology"/>
<dbReference type="SUPFAM" id="SSF53639">
    <property type="entry name" value="AraD/HMP-PK domain-like"/>
    <property type="match status" value="1"/>
</dbReference>
<dbReference type="Pfam" id="PF00596">
    <property type="entry name" value="Aldolase_II"/>
    <property type="match status" value="1"/>
</dbReference>
<feature type="domain" description="Class II aldolase/adducin N-terminal" evidence="2">
    <location>
        <begin position="59"/>
        <end position="243"/>
    </location>
</feature>
<gene>
    <name evidence="3" type="ORF">PLOB_00017717</name>
</gene>
<dbReference type="InterPro" id="IPR001303">
    <property type="entry name" value="Aldolase_II/adducin_N"/>
</dbReference>
<dbReference type="PANTHER" id="PTHR10672:SF21">
    <property type="entry name" value="CLASS II ALDOLASE_ADDUCIN N-TERMINAL DOMAIN-CONTAINING PROTEIN"/>
    <property type="match status" value="1"/>
</dbReference>